<dbReference type="InterPro" id="IPR018881">
    <property type="entry name" value="C2orf69_mit"/>
</dbReference>
<dbReference type="PANTHER" id="PTHR31296:SF1">
    <property type="entry name" value="MITOCHONDRIAL PROTEIN C2ORF69"/>
    <property type="match status" value="1"/>
</dbReference>
<evidence type="ECO:0000313" key="1">
    <source>
        <dbReference type="EMBL" id="KAK2999360.1"/>
    </source>
</evidence>
<proteinExistence type="predicted"/>
<gene>
    <name evidence="1" type="ORF">RJ639_023904</name>
</gene>
<sequence length="245" mass="27829">MSKTSLTTQTMLRSLSLEMLYLMKKVHGIGTRHMKVTIYFHFSLCGGVRRRRHRKAHFSSIISSSIHTRAIFTTSSENPPRRTRNLHNIDEETKELVAAFGFSEVDSTENTTQAIEQPINGGPAYSQKETLTIPTSKESLLNSITEIQYVDVGLNCAGAYRTDHDVIDRISKRLAQGASGIRFVFHGTPRPWCNKRRALIRKEKETLARLLKSEDQRSGGKLRICERLCFAGRASSLQMHFEMKD</sequence>
<accession>A0AA88V1S7</accession>
<reference evidence="1" key="1">
    <citation type="submission" date="2022-12" db="EMBL/GenBank/DDBJ databases">
        <title>Draft genome assemblies for two species of Escallonia (Escalloniales).</title>
        <authorList>
            <person name="Chanderbali A."/>
            <person name="Dervinis C."/>
            <person name="Anghel I."/>
            <person name="Soltis D."/>
            <person name="Soltis P."/>
            <person name="Zapata F."/>
        </authorList>
    </citation>
    <scope>NUCLEOTIDE SEQUENCE</scope>
    <source>
        <strain evidence="1">UCBG64.0493</strain>
        <tissue evidence="1">Leaf</tissue>
    </source>
</reference>
<dbReference type="Proteomes" id="UP001188597">
    <property type="component" value="Unassembled WGS sequence"/>
</dbReference>
<dbReference type="GO" id="GO:0005739">
    <property type="term" value="C:mitochondrion"/>
    <property type="evidence" value="ECO:0007669"/>
    <property type="project" value="TreeGrafter"/>
</dbReference>
<dbReference type="EMBL" id="JAVXUP010003305">
    <property type="protein sequence ID" value="KAK2999360.1"/>
    <property type="molecule type" value="Genomic_DNA"/>
</dbReference>
<name>A0AA88V1S7_9ASTE</name>
<keyword evidence="2" id="KW-1185">Reference proteome</keyword>
<comment type="caution">
    <text evidence="1">The sequence shown here is derived from an EMBL/GenBank/DDBJ whole genome shotgun (WGS) entry which is preliminary data.</text>
</comment>
<protein>
    <submittedName>
        <fullName evidence="1">Uncharacterized protein</fullName>
    </submittedName>
</protein>
<organism evidence="1 2">
    <name type="scientific">Escallonia herrerae</name>
    <dbReference type="NCBI Taxonomy" id="1293975"/>
    <lineage>
        <taxon>Eukaryota</taxon>
        <taxon>Viridiplantae</taxon>
        <taxon>Streptophyta</taxon>
        <taxon>Embryophyta</taxon>
        <taxon>Tracheophyta</taxon>
        <taxon>Spermatophyta</taxon>
        <taxon>Magnoliopsida</taxon>
        <taxon>eudicotyledons</taxon>
        <taxon>Gunneridae</taxon>
        <taxon>Pentapetalae</taxon>
        <taxon>asterids</taxon>
        <taxon>campanulids</taxon>
        <taxon>Escalloniales</taxon>
        <taxon>Escalloniaceae</taxon>
        <taxon>Escallonia</taxon>
    </lineage>
</organism>
<evidence type="ECO:0000313" key="2">
    <source>
        <dbReference type="Proteomes" id="UP001188597"/>
    </source>
</evidence>
<dbReference type="AlphaFoldDB" id="A0AA88V1S7"/>
<dbReference type="PANTHER" id="PTHR31296">
    <property type="entry name" value="UPF0565 PROTEIN C2ORF69"/>
    <property type="match status" value="1"/>
</dbReference>